<evidence type="ECO:0000256" key="9">
    <source>
        <dbReference type="PIRSR" id="PIRSR639901-2"/>
    </source>
</evidence>
<evidence type="ECO:0000313" key="13">
    <source>
        <dbReference type="Proteomes" id="UP000006898"/>
    </source>
</evidence>
<dbReference type="GO" id="GO:0005886">
    <property type="term" value="C:plasma membrane"/>
    <property type="evidence" value="ECO:0007669"/>
    <property type="project" value="UniProtKB-SubCell"/>
</dbReference>
<dbReference type="FunFam" id="3.40.50.2000:FF:000032">
    <property type="entry name" value="3-deoxy-D-manno-octulosonic acid transferase"/>
    <property type="match status" value="1"/>
</dbReference>
<dbReference type="GO" id="GO:0043842">
    <property type="term" value="F:Kdo transferase activity"/>
    <property type="evidence" value="ECO:0007669"/>
    <property type="project" value="UniProtKB-EC"/>
</dbReference>
<dbReference type="STRING" id="671143.DAMO_1644"/>
<evidence type="ECO:0000256" key="10">
    <source>
        <dbReference type="RuleBase" id="RU365103"/>
    </source>
</evidence>
<sequence length="428" mass="47256">MYAVYSFLLTLVLLAWSPSILLKILRRSSYREGWLERAGRYPESLYSRLRAVQPVWIHAVSVGEVGAASILANLWRAQRPMLPLVVSTVTGTGREVARRSLPQAAAVVYFPIDLPMVVHRALASVRPRLILLTETEIWPNFLHACAASKIPVAIINGRLSERSFSRYRLVRPFIRRVLQCVDLFCMQTGADAKRILALGASPERVHVVGNLKFDAVRHADTSLLAEQWRRELQIDAQRQVLVAGSTHAGEEEMLLQAFRRLRGEFPDLLLILAPRHPERVVQVETAVAAHGMAVVRRSALPQGRNGAKEVILLDTVGELSGLYAVGSISFVGGSLISRGGHNLLEPALHGRPVLFGPHMENFIEASAYFVERGAAIQVSDAADLTRQLTRLLRDQGAREKMGQAAMAALAAHQGACERTATLLERFVS</sequence>
<keyword evidence="10" id="KW-1003">Cell membrane</keyword>
<dbReference type="CAZy" id="GT30">
    <property type="family name" value="Glycosyltransferase Family 30"/>
</dbReference>
<dbReference type="Pfam" id="PF04413">
    <property type="entry name" value="Glycos_transf_N"/>
    <property type="match status" value="1"/>
</dbReference>
<dbReference type="EMBL" id="FP565575">
    <property type="protein sequence ID" value="CBE68702.1"/>
    <property type="molecule type" value="Genomic_DNA"/>
</dbReference>
<evidence type="ECO:0000256" key="8">
    <source>
        <dbReference type="PIRSR" id="PIRSR639901-1"/>
    </source>
</evidence>
<feature type="domain" description="3-deoxy-D-manno-octulosonic-acid transferase N-terminal" evidence="11">
    <location>
        <begin position="33"/>
        <end position="215"/>
    </location>
</feature>
<dbReference type="PANTHER" id="PTHR42755:SF1">
    <property type="entry name" value="3-DEOXY-D-MANNO-OCTULOSONIC ACID TRANSFERASE, MITOCHONDRIAL-RELATED"/>
    <property type="match status" value="1"/>
</dbReference>
<proteinExistence type="inferred from homology"/>
<evidence type="ECO:0000256" key="5">
    <source>
        <dbReference type="ARBA" id="ARBA00022679"/>
    </source>
</evidence>
<evidence type="ECO:0000256" key="1">
    <source>
        <dbReference type="ARBA" id="ARBA00004388"/>
    </source>
</evidence>
<dbReference type="InterPro" id="IPR038107">
    <property type="entry name" value="Glycos_transf_N_sf"/>
</dbReference>
<dbReference type="SUPFAM" id="SSF53756">
    <property type="entry name" value="UDP-Glycosyltransferase/glycogen phosphorylase"/>
    <property type="match status" value="1"/>
</dbReference>
<comment type="pathway">
    <text evidence="10">Bacterial outer membrane biogenesis; LPS core biosynthesis.</text>
</comment>
<dbReference type="GO" id="GO:0009245">
    <property type="term" value="P:lipid A biosynthetic process"/>
    <property type="evidence" value="ECO:0007669"/>
    <property type="project" value="TreeGrafter"/>
</dbReference>
<dbReference type="AlphaFoldDB" id="D5MG21"/>
<feature type="active site" description="Proton acceptor" evidence="8">
    <location>
        <position position="64"/>
    </location>
</feature>
<comment type="function">
    <text evidence="10">Involved in lipopolysaccharide (LPS) biosynthesis. Catalyzes the transfer of 3-deoxy-D-manno-octulosonate (Kdo) residue(s) from CMP-Kdo to lipid IV(A), the tetraacyldisaccharide-1,4'-bisphosphate precursor of lipid A.</text>
</comment>
<dbReference type="InterPro" id="IPR039901">
    <property type="entry name" value="Kdotransferase"/>
</dbReference>
<comment type="subcellular location">
    <subcellularLocation>
        <location evidence="1">Cell inner membrane</location>
        <topology evidence="1">Single-pass membrane protein</topology>
        <orientation evidence="1">Cytoplasmic side</orientation>
    </subcellularLocation>
    <subcellularLocation>
        <location evidence="10">Cell membrane</location>
    </subcellularLocation>
</comment>
<protein>
    <recommendedName>
        <fullName evidence="4 10">3-deoxy-D-manno-octulosonic acid transferase</fullName>
        <shortName evidence="10">Kdo transferase</shortName>
        <ecNumber evidence="3 10">2.4.99.12</ecNumber>
    </recommendedName>
    <alternativeName>
        <fullName evidence="6 10">Lipid IV(A) 3-deoxy-D-manno-octulosonic acid transferase</fullName>
    </alternativeName>
</protein>
<dbReference type="InterPro" id="IPR007507">
    <property type="entry name" value="Glycos_transf_N"/>
</dbReference>
<comment type="similarity">
    <text evidence="2">Belongs to the glycosyltransferase group 1 family. Glycosyltransferase 30 subfamily.</text>
</comment>
<feature type="site" description="Transition state stabilizer" evidence="9">
    <location>
        <position position="134"/>
    </location>
</feature>
<dbReference type="PANTHER" id="PTHR42755">
    <property type="entry name" value="3-DEOXY-MANNO-OCTULOSONATE CYTIDYLYLTRANSFERASE"/>
    <property type="match status" value="1"/>
</dbReference>
<keyword evidence="5 10" id="KW-0808">Transferase</keyword>
<comment type="catalytic activity">
    <reaction evidence="7 10">
        <text>lipid IVA (E. coli) + CMP-3-deoxy-beta-D-manno-octulosonate = alpha-Kdo-(2-&gt;6)-lipid IVA (E. coli) + CMP + H(+)</text>
        <dbReference type="Rhea" id="RHEA:28066"/>
        <dbReference type="ChEBI" id="CHEBI:15378"/>
        <dbReference type="ChEBI" id="CHEBI:58603"/>
        <dbReference type="ChEBI" id="CHEBI:60364"/>
        <dbReference type="ChEBI" id="CHEBI:60377"/>
        <dbReference type="ChEBI" id="CHEBI:85987"/>
        <dbReference type="EC" id="2.4.99.12"/>
    </reaction>
</comment>
<evidence type="ECO:0000313" key="12">
    <source>
        <dbReference type="EMBL" id="CBE68702.1"/>
    </source>
</evidence>
<dbReference type="HOGENOM" id="CLU_036146_2_1_0"/>
<dbReference type="eggNOG" id="COG1519">
    <property type="taxonomic scope" value="Bacteria"/>
</dbReference>
<dbReference type="UniPathway" id="UPA00958"/>
<evidence type="ECO:0000256" key="3">
    <source>
        <dbReference type="ARBA" id="ARBA00012621"/>
    </source>
</evidence>
<dbReference type="Gene3D" id="3.40.50.2000">
    <property type="entry name" value="Glycogen Phosphorylase B"/>
    <property type="match status" value="1"/>
</dbReference>
<evidence type="ECO:0000256" key="2">
    <source>
        <dbReference type="ARBA" id="ARBA00006380"/>
    </source>
</evidence>
<evidence type="ECO:0000256" key="4">
    <source>
        <dbReference type="ARBA" id="ARBA00019077"/>
    </source>
</evidence>
<evidence type="ECO:0000256" key="6">
    <source>
        <dbReference type="ARBA" id="ARBA00031445"/>
    </source>
</evidence>
<dbReference type="KEGG" id="mox:DAMO_1644"/>
<feature type="site" description="Transition state stabilizer" evidence="9">
    <location>
        <position position="212"/>
    </location>
</feature>
<accession>D5MG21</accession>
<evidence type="ECO:0000259" key="11">
    <source>
        <dbReference type="Pfam" id="PF04413"/>
    </source>
</evidence>
<evidence type="ECO:0000256" key="7">
    <source>
        <dbReference type="ARBA" id="ARBA00049183"/>
    </source>
</evidence>
<keyword evidence="10" id="KW-0472">Membrane</keyword>
<dbReference type="Proteomes" id="UP000006898">
    <property type="component" value="Chromosome"/>
</dbReference>
<dbReference type="GO" id="GO:0009244">
    <property type="term" value="P:lipopolysaccharide core region biosynthetic process"/>
    <property type="evidence" value="ECO:0007669"/>
    <property type="project" value="UniProtKB-UniRule"/>
</dbReference>
<reference evidence="12 13" key="1">
    <citation type="journal article" date="2010" name="Nature">
        <title>Nitrite-driven anaerobic methane oxidation by oxygenic bacteria.</title>
        <authorList>
            <person name="Ettwig K.F."/>
            <person name="Butler M.K."/>
            <person name="Le Paslier D."/>
            <person name="Pelletier E."/>
            <person name="Mangenot S."/>
            <person name="Kuypers M.M.M."/>
            <person name="Schreiber F."/>
            <person name="Dutilh B.E."/>
            <person name="Zedelius J."/>
            <person name="de Beer D."/>
            <person name="Gloerich J."/>
            <person name="Wessels H.J.C.T."/>
            <person name="van Allen T."/>
            <person name="Luesken F."/>
            <person name="Wu M."/>
            <person name="van de Pas-Schoonen K.T."/>
            <person name="Op den Camp H.J.M."/>
            <person name="Janssen-Megens E.M."/>
            <person name="Francoijs K-J."/>
            <person name="Stunnenberg H."/>
            <person name="Weissenbach J."/>
            <person name="Jetten M.S.M."/>
            <person name="Strous M."/>
        </authorList>
    </citation>
    <scope>NUCLEOTIDE SEQUENCE [LARGE SCALE GENOMIC DNA]</scope>
</reference>
<dbReference type="Gene3D" id="3.40.50.11720">
    <property type="entry name" value="3-Deoxy-D-manno-octulosonic-acid transferase, N-terminal domain"/>
    <property type="match status" value="1"/>
</dbReference>
<organism evidence="12 13">
    <name type="scientific">Methylomirabilis oxygeniifera</name>
    <dbReference type="NCBI Taxonomy" id="671143"/>
    <lineage>
        <taxon>Bacteria</taxon>
        <taxon>Candidatus Methylomirabilota</taxon>
        <taxon>Candidatus Methylomirabilia</taxon>
        <taxon>Candidatus Methylomirabilales</taxon>
        <taxon>Candidatus Methylomirabilaceae</taxon>
        <taxon>Candidatus Methylomirabilis</taxon>
    </lineage>
</organism>
<name>D5MG21_METO1</name>
<gene>
    <name evidence="12" type="primary">kdtA</name>
    <name evidence="12" type="ORF">DAMO_1644</name>
</gene>
<dbReference type="EC" id="2.4.99.12" evidence="3 10"/>
<keyword evidence="10" id="KW-0448">Lipopolysaccharide biosynthesis</keyword>
<dbReference type="FunFam" id="3.40.50.11720:FF:000001">
    <property type="entry name" value="3-deoxy-D-manno-octulosonic acid transferase"/>
    <property type="match status" value="1"/>
</dbReference>